<organism evidence="1 2">
    <name type="scientific">Prochlorococcus marinus str. MIT 9116</name>
    <dbReference type="NCBI Taxonomy" id="167544"/>
    <lineage>
        <taxon>Bacteria</taxon>
        <taxon>Bacillati</taxon>
        <taxon>Cyanobacteriota</taxon>
        <taxon>Cyanophyceae</taxon>
        <taxon>Synechococcales</taxon>
        <taxon>Prochlorococcaceae</taxon>
        <taxon>Prochlorococcus</taxon>
    </lineage>
</organism>
<dbReference type="EMBL" id="JNAJ01000004">
    <property type="protein sequence ID" value="KGF93217.1"/>
    <property type="molecule type" value="Genomic_DNA"/>
</dbReference>
<evidence type="ECO:0000313" key="1">
    <source>
        <dbReference type="EMBL" id="KGF93217.1"/>
    </source>
</evidence>
<name>A0A0A1ZUF8_PROMR</name>
<accession>A0A0A1ZUF8</accession>
<evidence type="ECO:0000313" key="2">
    <source>
        <dbReference type="Proteomes" id="UP000030491"/>
    </source>
</evidence>
<dbReference type="Proteomes" id="UP000030491">
    <property type="component" value="Unassembled WGS sequence"/>
</dbReference>
<reference evidence="2" key="1">
    <citation type="journal article" date="2014" name="Sci. Data">
        <title>Genomes of diverse isolates of the marine cyanobacterium Prochlorococcus.</title>
        <authorList>
            <person name="Biller S."/>
            <person name="Berube P."/>
            <person name="Thompson J."/>
            <person name="Kelly L."/>
            <person name="Roggensack S."/>
            <person name="Awad L."/>
            <person name="Roache-Johnson K."/>
            <person name="Ding H."/>
            <person name="Giovannoni S.J."/>
            <person name="Moore L.R."/>
            <person name="Chisholm S.W."/>
        </authorList>
    </citation>
    <scope>NUCLEOTIDE SEQUENCE [LARGE SCALE GENOMIC DNA]</scope>
</reference>
<sequence length="42" mass="4800">MKVSKQLNKLKNLNVEAEKCSTREEAKKIINKANKAQSKINK</sequence>
<dbReference type="AlphaFoldDB" id="A0A0A1ZUF8"/>
<gene>
    <name evidence="1" type="ORF">EU93_0395</name>
</gene>
<comment type="caution">
    <text evidence="1">The sequence shown here is derived from an EMBL/GenBank/DDBJ whole genome shotgun (WGS) entry which is preliminary data.</text>
</comment>
<proteinExistence type="predicted"/>
<dbReference type="RefSeq" id="WP_257469953.1">
    <property type="nucleotide sequence ID" value="NZ_JNAJ01000004.1"/>
</dbReference>
<protein>
    <submittedName>
        <fullName evidence="1">Uncharacterized protein</fullName>
    </submittedName>
</protein>